<dbReference type="PANTHER" id="PTHR43813">
    <property type="entry name" value="ACYL-ACTIVATING ENZYME 16, CHLOROPLASTIC-RELATED"/>
    <property type="match status" value="1"/>
</dbReference>
<dbReference type="Gene3D" id="3.40.50.12780">
    <property type="entry name" value="N-terminal domain of ligase-like"/>
    <property type="match status" value="2"/>
</dbReference>
<organism evidence="2 3">
    <name type="scientific">Winmispira thermophila (strain ATCC 49972 / DSM 6192 / RI 19.B1)</name>
    <name type="common">Spirochaeta thermophila</name>
    <dbReference type="NCBI Taxonomy" id="665571"/>
    <lineage>
        <taxon>Bacteria</taxon>
        <taxon>Pseudomonadati</taxon>
        <taxon>Spirochaetota</taxon>
        <taxon>Spirochaetia</taxon>
        <taxon>Winmispirales</taxon>
        <taxon>Winmispiraceae</taxon>
        <taxon>Winmispira</taxon>
    </lineage>
</organism>
<dbReference type="Pfam" id="PF23562">
    <property type="entry name" value="AMP-binding_C_3"/>
    <property type="match status" value="1"/>
</dbReference>
<dbReference type="InterPro" id="IPR052987">
    <property type="entry name" value="Chloroplast_AMP-bd_Enzymes"/>
</dbReference>
<dbReference type="PaxDb" id="665571-STHERM_c14120"/>
<dbReference type="eggNOG" id="COG1022">
    <property type="taxonomic scope" value="Bacteria"/>
</dbReference>
<dbReference type="KEGG" id="sta:STHERM_c14120"/>
<reference evidence="2 3" key="2">
    <citation type="journal article" date="2010" name="J. Bacteriol.">
        <title>Genome sequence of the polysaccharide-degrading, thermophilic anaerobe Spirochaeta thermophila DSM 6192.</title>
        <authorList>
            <person name="Angelov A."/>
            <person name="Liebl S."/>
            <person name="Ballschmiter M."/>
            <person name="Bomeke M."/>
            <person name="Lehmann R."/>
            <person name="Liesegang H."/>
            <person name="Daniel R."/>
            <person name="Liebl W."/>
        </authorList>
    </citation>
    <scope>NUCLEOTIDE SEQUENCE [LARGE SCALE GENOMIC DNA]</scope>
    <source>
        <strain evidence="3">ATCC 49972 / DSM 6192 / RI 19.B1</strain>
    </source>
</reference>
<accession>E0RT56</accession>
<dbReference type="HOGENOM" id="CLU_000022_45_5_12"/>
<dbReference type="RefSeq" id="WP_013314192.1">
    <property type="nucleotide sequence ID" value="NC_014484.1"/>
</dbReference>
<dbReference type="InterPro" id="IPR045851">
    <property type="entry name" value="AMP-bd_C_sf"/>
</dbReference>
<dbReference type="Gene3D" id="3.30.300.30">
    <property type="match status" value="1"/>
</dbReference>
<feature type="domain" description="AMP-dependent synthetase/ligase" evidence="1">
    <location>
        <begin position="10"/>
        <end position="458"/>
    </location>
</feature>
<dbReference type="PANTHER" id="PTHR43813:SF1">
    <property type="entry name" value="ACYL-ACTIVATING ENZYME 16, CHLOROPLASTIC-RELATED"/>
    <property type="match status" value="1"/>
</dbReference>
<gene>
    <name evidence="2" type="ordered locus">STHERM_c14120</name>
</gene>
<dbReference type="InterPro" id="IPR020845">
    <property type="entry name" value="AMP-binding_CS"/>
</dbReference>
<dbReference type="EMBL" id="CP001698">
    <property type="protein sequence ID" value="ADN02352.1"/>
    <property type="molecule type" value="Genomic_DNA"/>
</dbReference>
<proteinExistence type="predicted"/>
<protein>
    <recommendedName>
        <fullName evidence="1">AMP-dependent synthetase/ligase domain-containing protein</fullName>
    </recommendedName>
</protein>
<dbReference type="Proteomes" id="UP000001296">
    <property type="component" value="Chromosome"/>
</dbReference>
<dbReference type="AlphaFoldDB" id="E0RT56"/>
<reference key="1">
    <citation type="submission" date="2009-08" db="EMBL/GenBank/DDBJ databases">
        <title>The genome sequence of Spirochaeta thermophila DSM6192.</title>
        <authorList>
            <person name="Angelov A."/>
            <person name="Mientus M."/>
            <person name="Wittenberg S."/>
            <person name="Lehmann R."/>
            <person name="Liesegang H."/>
            <person name="Daniel R."/>
            <person name="Liebl W."/>
        </authorList>
    </citation>
    <scope>NUCLEOTIDE SEQUENCE</scope>
    <source>
        <strain>DSM 6192</strain>
    </source>
</reference>
<dbReference type="SUPFAM" id="SSF56801">
    <property type="entry name" value="Acetyl-CoA synthetase-like"/>
    <property type="match status" value="1"/>
</dbReference>
<dbReference type="Pfam" id="PF00501">
    <property type="entry name" value="AMP-binding"/>
    <property type="match status" value="1"/>
</dbReference>
<dbReference type="InterPro" id="IPR000873">
    <property type="entry name" value="AMP-dep_synth/lig_dom"/>
</dbReference>
<dbReference type="PROSITE" id="PS00455">
    <property type="entry name" value="AMP_BINDING"/>
    <property type="match status" value="1"/>
</dbReference>
<evidence type="ECO:0000313" key="3">
    <source>
        <dbReference type="Proteomes" id="UP000001296"/>
    </source>
</evidence>
<evidence type="ECO:0000313" key="2">
    <source>
        <dbReference type="EMBL" id="ADN02352.1"/>
    </source>
</evidence>
<name>E0RT56_WINT6</name>
<evidence type="ECO:0000259" key="1">
    <source>
        <dbReference type="Pfam" id="PF00501"/>
    </source>
</evidence>
<dbReference type="InterPro" id="IPR042099">
    <property type="entry name" value="ANL_N_sf"/>
</dbReference>
<sequence>MYRNLPHLLKVQAETHPESIAQYVRQPEGGFTPITYRQLLEDVLTCAAGFAALGIGKGDLVALISENRREWLLVDMGLLFLGAADVPRGCDVTEKELEHILLTAECSIGVFENLVQLKKALASERIRHRLKTAVLFDMPPRIEGEREGLTVLSFHQLMERGAQALPGMRDHILAAAEELPASTLATVIFTSGTTGLPKGVMLSHGNFLHQVKGVPILLKVGPGDIWLSVLPVWHSFERMMQYVALSSASAIAYSKPIGRIMLQDMATLKPTWMASVPRIWEGIRKGILQTIKKEPPLVQAIFQASLVVGRAYAFFAHMVKGELPRFRWRPRILDRMAGLIPFLLLWPFKQLAHLLVFRKLHRKLGGRFVAGISGGGALPPEVDGFFDAIGITVLEGYGLTEAAPVLAVRSYYHPVPHTVGPVFPDTEIQIRDEEGNVLPPGRQGTVFARGGQVMLGYLKAPEETRKVLDEEGWLNTGDLGMLTWDNELAITGRAKDTIVLRGGENVEPAPLEQALKEHPLVAHAMVVGQDEKYLGALIFVDQEGLKEWCTDHGLEITEDIHRHPRLMEEFSDFISHRIHPRHGFKPFERIYRFTLLPNTLTVGEELSAKQEIKRHVVYRKYADEIRALYR</sequence>